<name>A2FU14_TRIV3</name>
<keyword evidence="2" id="KW-1185">Reference proteome</keyword>
<sequence length="848" mass="99636">MENDKSNAFNIENENFEMTLDIIDANVAKKQSSLYYYVKIQKLKESSEGLFFALNNVMQCKTFESFNVVLDIFNNLLLLQGITWIHFQNEEEKISAIESVKEIFFFEIENSKFTEHIEFETVINKIRIKLIFDAYNSKIYNHKELILSSLSTLNPKHSLKFILEIENSLVIRPYMTRYDYDAFINDLNIDGTQSELLDFVIKKINDGNIEFLECLASLIRWVDINLLNLESARSAVKMFLENPQTTALALKCITSLLKRSITAAEFVEYIDYFELDNIIMRILQKEDLKTNDFLITVDCLIEICQLDDIFTRFWDQYSYAFIYSIIRCPNARKMPDSIVTYAKSHQDDCQKLIELEIRCFSEVLQAKDPPDFERSISNIMTNLTSMYNLAFVNKNPNTNKRPVYCLLEDILEQIINNDEYVNEEEMIVIGLSNYYDKSRNFEDMALLIKDLSGFMRNDIFTTRRLRCYSEYLSLFDNKTEKFEGVIECGEVAFKKAFDTLFADENLISTFEGKEILTQLKNFLESTSSDYISQLQDDIPTIIEKLFQFGSEDSINLSCTLIAKIQDQDIKDTLFTQCFEAIINAEYDDEDKLFKYGFDFLQKIKFTPYDAIKSLYTKFFSLVAEQKAYISELILTSTEIFGYEAFPMIWDSIRYEWNKVKVRINLLKAALELPLDQDIQNYIIDLFKLIANQIVACDPKHQDLFYTYHSYLASFIVKFFDNFVPDEDKLNYLDTIVDFFCRADIFKLALETIMPFFIEKIPDALPIFAEARFISFEILFRDLKITKEDAQFYFKLFYRYHQKLFQVNPEAFQNSVKYVGESNIFGQYLNAVQGLMPIEKFIQHYNSPH</sequence>
<gene>
    <name evidence="1" type="ORF">TVAG_385610</name>
</gene>
<dbReference type="RefSeq" id="XP_001304539.1">
    <property type="nucleotide sequence ID" value="XM_001304538.1"/>
</dbReference>
<dbReference type="AlphaFoldDB" id="A2FU14"/>
<reference evidence="1" key="2">
    <citation type="journal article" date="2007" name="Science">
        <title>Draft genome sequence of the sexually transmitted pathogen Trichomonas vaginalis.</title>
        <authorList>
            <person name="Carlton J.M."/>
            <person name="Hirt R.P."/>
            <person name="Silva J.C."/>
            <person name="Delcher A.L."/>
            <person name="Schatz M."/>
            <person name="Zhao Q."/>
            <person name="Wortman J.R."/>
            <person name="Bidwell S.L."/>
            <person name="Alsmark U.C.M."/>
            <person name="Besteiro S."/>
            <person name="Sicheritz-Ponten T."/>
            <person name="Noel C.J."/>
            <person name="Dacks J.B."/>
            <person name="Foster P.G."/>
            <person name="Simillion C."/>
            <person name="Van de Peer Y."/>
            <person name="Miranda-Saavedra D."/>
            <person name="Barton G.J."/>
            <person name="Westrop G.D."/>
            <person name="Mueller S."/>
            <person name="Dessi D."/>
            <person name="Fiori P.L."/>
            <person name="Ren Q."/>
            <person name="Paulsen I."/>
            <person name="Zhang H."/>
            <person name="Bastida-Corcuera F.D."/>
            <person name="Simoes-Barbosa A."/>
            <person name="Brown M.T."/>
            <person name="Hayes R.D."/>
            <person name="Mukherjee M."/>
            <person name="Okumura C.Y."/>
            <person name="Schneider R."/>
            <person name="Smith A.J."/>
            <person name="Vanacova S."/>
            <person name="Villalvazo M."/>
            <person name="Haas B.J."/>
            <person name="Pertea M."/>
            <person name="Feldblyum T.V."/>
            <person name="Utterback T.R."/>
            <person name="Shu C.L."/>
            <person name="Osoegawa K."/>
            <person name="de Jong P.J."/>
            <person name="Hrdy I."/>
            <person name="Horvathova L."/>
            <person name="Zubacova Z."/>
            <person name="Dolezal P."/>
            <person name="Malik S.B."/>
            <person name="Logsdon J.M. Jr."/>
            <person name="Henze K."/>
            <person name="Gupta A."/>
            <person name="Wang C.C."/>
            <person name="Dunne R.L."/>
            <person name="Upcroft J.A."/>
            <person name="Upcroft P."/>
            <person name="White O."/>
            <person name="Salzberg S.L."/>
            <person name="Tang P."/>
            <person name="Chiu C.-H."/>
            <person name="Lee Y.-S."/>
            <person name="Embley T.M."/>
            <person name="Coombs G.H."/>
            <person name="Mottram J.C."/>
            <person name="Tachezy J."/>
            <person name="Fraser-Liggett C.M."/>
            <person name="Johnson P.J."/>
        </authorList>
    </citation>
    <scope>NUCLEOTIDE SEQUENCE [LARGE SCALE GENOMIC DNA]</scope>
    <source>
        <strain evidence="1">G3</strain>
    </source>
</reference>
<accession>A2FU14</accession>
<dbReference type="KEGG" id="tva:4749308"/>
<dbReference type="VEuPathDB" id="TrichDB:TVAGG3_0504180"/>
<dbReference type="Proteomes" id="UP000001542">
    <property type="component" value="Unassembled WGS sequence"/>
</dbReference>
<reference evidence="1" key="1">
    <citation type="submission" date="2006-10" db="EMBL/GenBank/DDBJ databases">
        <authorList>
            <person name="Amadeo P."/>
            <person name="Zhao Q."/>
            <person name="Wortman J."/>
            <person name="Fraser-Liggett C."/>
            <person name="Carlton J."/>
        </authorList>
    </citation>
    <scope>NUCLEOTIDE SEQUENCE</scope>
    <source>
        <strain evidence="1">G3</strain>
    </source>
</reference>
<dbReference type="InParanoid" id="A2FU14"/>
<proteinExistence type="predicted"/>
<dbReference type="VEuPathDB" id="TrichDB:TVAG_385610"/>
<evidence type="ECO:0000313" key="1">
    <source>
        <dbReference type="EMBL" id="EAX91609.1"/>
    </source>
</evidence>
<protein>
    <submittedName>
        <fullName evidence="1">Uncharacterized protein</fullName>
    </submittedName>
</protein>
<evidence type="ECO:0000313" key="2">
    <source>
        <dbReference type="Proteomes" id="UP000001542"/>
    </source>
</evidence>
<dbReference type="EMBL" id="DS114023">
    <property type="protein sequence ID" value="EAX91609.1"/>
    <property type="molecule type" value="Genomic_DNA"/>
</dbReference>
<organism evidence="1 2">
    <name type="scientific">Trichomonas vaginalis (strain ATCC PRA-98 / G3)</name>
    <dbReference type="NCBI Taxonomy" id="412133"/>
    <lineage>
        <taxon>Eukaryota</taxon>
        <taxon>Metamonada</taxon>
        <taxon>Parabasalia</taxon>
        <taxon>Trichomonadida</taxon>
        <taxon>Trichomonadidae</taxon>
        <taxon>Trichomonas</taxon>
    </lineage>
</organism>